<keyword evidence="3" id="KW-1185">Reference proteome</keyword>
<dbReference type="VEuPathDB" id="FungiDB:CIMG_07130"/>
<dbReference type="EMBL" id="GG704912">
    <property type="protein sequence ID" value="EAS31651.2"/>
    <property type="molecule type" value="Genomic_DNA"/>
</dbReference>
<dbReference type="RefSeq" id="XP_001243234.2">
    <property type="nucleotide sequence ID" value="XM_001243233.2"/>
</dbReference>
<protein>
    <recommendedName>
        <fullName evidence="4">Zinc knuckle-domain-containing protein</fullName>
    </recommendedName>
</protein>
<feature type="compositionally biased region" description="Basic and acidic residues" evidence="1">
    <location>
        <begin position="83"/>
        <end position="103"/>
    </location>
</feature>
<feature type="compositionally biased region" description="Basic and acidic residues" evidence="1">
    <location>
        <begin position="196"/>
        <end position="229"/>
    </location>
</feature>
<feature type="compositionally biased region" description="Low complexity" evidence="1">
    <location>
        <begin position="111"/>
        <end position="135"/>
    </location>
</feature>
<evidence type="ECO:0000313" key="3">
    <source>
        <dbReference type="Proteomes" id="UP000001261"/>
    </source>
</evidence>
<dbReference type="OMA" id="HYSYECT"/>
<dbReference type="InParanoid" id="A0A0E1RWD8"/>
<name>A0A0E1RWD8_COCIM</name>
<evidence type="ECO:0000256" key="1">
    <source>
        <dbReference type="SAM" id="MobiDB-lite"/>
    </source>
</evidence>
<feature type="compositionally biased region" description="Polar residues" evidence="1">
    <location>
        <begin position="62"/>
        <end position="72"/>
    </location>
</feature>
<accession>A0A0E1RWD8</accession>
<dbReference type="Proteomes" id="UP000001261">
    <property type="component" value="Unassembled WGS sequence"/>
</dbReference>
<feature type="compositionally biased region" description="Basic and acidic residues" evidence="1">
    <location>
        <begin position="172"/>
        <end position="183"/>
    </location>
</feature>
<evidence type="ECO:0008006" key="4">
    <source>
        <dbReference type="Google" id="ProtNLM"/>
    </source>
</evidence>
<organism evidence="2 3">
    <name type="scientific">Coccidioides immitis (strain RS)</name>
    <name type="common">Valley fever fungus</name>
    <dbReference type="NCBI Taxonomy" id="246410"/>
    <lineage>
        <taxon>Eukaryota</taxon>
        <taxon>Fungi</taxon>
        <taxon>Dikarya</taxon>
        <taxon>Ascomycota</taxon>
        <taxon>Pezizomycotina</taxon>
        <taxon>Eurotiomycetes</taxon>
        <taxon>Eurotiomycetidae</taxon>
        <taxon>Onygenales</taxon>
        <taxon>Onygenaceae</taxon>
        <taxon>Coccidioides</taxon>
    </lineage>
</organism>
<reference evidence="3" key="1">
    <citation type="journal article" date="2009" name="Genome Res.">
        <title>Comparative genomic analyses of the human fungal pathogens Coccidioides and their relatives.</title>
        <authorList>
            <person name="Sharpton T.J."/>
            <person name="Stajich J.E."/>
            <person name="Rounsley S.D."/>
            <person name="Gardner M.J."/>
            <person name="Wortman J.R."/>
            <person name="Jordar V.S."/>
            <person name="Maiti R."/>
            <person name="Kodira C.D."/>
            <person name="Neafsey D.E."/>
            <person name="Zeng Q."/>
            <person name="Hung C.-Y."/>
            <person name="McMahan C."/>
            <person name="Muszewska A."/>
            <person name="Grynberg M."/>
            <person name="Mandel M.A."/>
            <person name="Kellner E.M."/>
            <person name="Barker B.M."/>
            <person name="Galgiani J.N."/>
            <person name="Orbach M.J."/>
            <person name="Kirkland T.N."/>
            <person name="Cole G.T."/>
            <person name="Henn M.R."/>
            <person name="Birren B.W."/>
            <person name="Taylor J.W."/>
        </authorList>
    </citation>
    <scope>NUCLEOTIDE SEQUENCE [LARGE SCALE GENOMIC DNA]</scope>
    <source>
        <strain evidence="3">RS</strain>
    </source>
</reference>
<gene>
    <name evidence="2" type="ORF">CIMG_07130</name>
</gene>
<dbReference type="AlphaFoldDB" id="A0A0E1RWD8"/>
<feature type="compositionally biased region" description="Polar residues" evidence="1">
    <location>
        <begin position="230"/>
        <end position="246"/>
    </location>
</feature>
<dbReference type="KEGG" id="cim:CIMG_07130"/>
<dbReference type="OrthoDB" id="437973at2759"/>
<dbReference type="GeneID" id="4562203"/>
<feature type="compositionally biased region" description="Polar residues" evidence="1">
    <location>
        <begin position="46"/>
        <end position="55"/>
    </location>
</feature>
<proteinExistence type="predicted"/>
<feature type="compositionally biased region" description="Basic and acidic residues" evidence="1">
    <location>
        <begin position="272"/>
        <end position="294"/>
    </location>
</feature>
<evidence type="ECO:0000313" key="2">
    <source>
        <dbReference type="EMBL" id="EAS31651.2"/>
    </source>
</evidence>
<sequence length="312" mass="35594">MNRYRNIPGLRGPSKATPNTLCQKCLKRGHYSYECNVTPQERPYTSRPSRTQQLANPKLLQPLSTEIPTEASTLKGPPSSLLNRKDGEIHPSKRNSSKNDTRSSTRRPKSRSPSVSSSRSSSSVSTISTNRSRSSPPKRRHDLSPSPFRTDERKRKARSSSSESYFSSDSDAETHSRSRETDRRIRRKWKSQSPSERGRRCDPRRRGSWRGRSDSRSMDRSRIARERRSVTPSANQNGPSTWNEPSPVQGYRKPSPGSSPSRSRIRRRMRSPAKDRRGDGDTMRRAAPQPERRSLSPYSKRLALTQAMNMRT</sequence>
<dbReference type="Pfam" id="PF13917">
    <property type="entry name" value="zf-CCHC_3"/>
    <property type="match status" value="1"/>
</dbReference>
<reference evidence="3" key="2">
    <citation type="journal article" date="2010" name="Genome Res.">
        <title>Population genomic sequencing of Coccidioides fungi reveals recent hybridization and transposon control.</title>
        <authorList>
            <person name="Neafsey D.E."/>
            <person name="Barker B.M."/>
            <person name="Sharpton T.J."/>
            <person name="Stajich J.E."/>
            <person name="Park D.J."/>
            <person name="Whiston E."/>
            <person name="Hung C.-Y."/>
            <person name="McMahan C."/>
            <person name="White J."/>
            <person name="Sykes S."/>
            <person name="Heiman D."/>
            <person name="Young S."/>
            <person name="Zeng Q."/>
            <person name="Abouelleil A."/>
            <person name="Aftuck L."/>
            <person name="Bessette D."/>
            <person name="Brown A."/>
            <person name="FitzGerald M."/>
            <person name="Lui A."/>
            <person name="Macdonald J.P."/>
            <person name="Priest M."/>
            <person name="Orbach M.J."/>
            <person name="Galgiani J.N."/>
            <person name="Kirkland T.N."/>
            <person name="Cole G.T."/>
            <person name="Birren B.W."/>
            <person name="Henn M.R."/>
            <person name="Taylor J.W."/>
            <person name="Rounsley S.D."/>
        </authorList>
    </citation>
    <scope>GENOME REANNOTATION</scope>
    <source>
        <strain evidence="3">RS</strain>
    </source>
</reference>
<feature type="region of interest" description="Disordered" evidence="1">
    <location>
        <begin position="38"/>
        <end position="312"/>
    </location>
</feature>
<feature type="compositionally biased region" description="Low complexity" evidence="1">
    <location>
        <begin position="159"/>
        <end position="169"/>
    </location>
</feature>